<keyword evidence="2" id="KW-1185">Reference proteome</keyword>
<dbReference type="OrthoDB" id="7004623at2"/>
<gene>
    <name evidence="1" type="ORF">AUC60_16385</name>
</gene>
<sequence length="213" mass="24407">MNEMTSNVVIAGSNLVSFMAGLSREEKKDLSDLLRYADYFASQTFDRSEFWTSWMEYYRNRLERFSTVRARIVKDPMVITDAEELEQIAPGVNGTIGSASLGRLMQQSLRKVRIDRDARLFFQQGRGSGRLRTFQVVGCEKTPDGRILIMLCALHANAYTEVDILGLSERVERDIVLRITGGVYELHRDQYATQRESINSKLRNVTRLAIQEI</sequence>
<comment type="caution">
    <text evidence="1">The sequence shown here is derived from an EMBL/GenBank/DDBJ whole genome shotgun (WGS) entry which is preliminary data.</text>
</comment>
<evidence type="ECO:0000313" key="2">
    <source>
        <dbReference type="Proteomes" id="UP000195440"/>
    </source>
</evidence>
<evidence type="ECO:0000313" key="1">
    <source>
        <dbReference type="EMBL" id="OUM72679.1"/>
    </source>
</evidence>
<dbReference type="EMBL" id="LOHF01000014">
    <property type="protein sequence ID" value="OUM72679.1"/>
    <property type="molecule type" value="Genomic_DNA"/>
</dbReference>
<dbReference type="RefSeq" id="WP_087269682.1">
    <property type="nucleotide sequence ID" value="NZ_CP167995.1"/>
</dbReference>
<accession>A0A1Y3NYM1</accession>
<dbReference type="AlphaFoldDB" id="A0A1Y3NYM1"/>
<proteinExistence type="predicted"/>
<reference evidence="1 2" key="1">
    <citation type="journal article" date="2017" name="Syst. Appl. Microbiol.">
        <title>Pseudomonas caspiana sp. nov., a citrus pathogen in the Pseudomonas syringae phylogenetic group.</title>
        <authorList>
            <person name="Busquets A."/>
            <person name="Gomila M."/>
            <person name="Beiki F."/>
            <person name="Mulet M."/>
            <person name="Rahimian H."/>
            <person name="Garcia-Valdes E."/>
            <person name="Lalucat J."/>
        </authorList>
    </citation>
    <scope>NUCLEOTIDE SEQUENCE [LARGE SCALE GENOMIC DNA]</scope>
    <source>
        <strain evidence="1 2">FBF102</strain>
    </source>
</reference>
<protein>
    <submittedName>
        <fullName evidence="1">Uncharacterized protein</fullName>
    </submittedName>
</protein>
<dbReference type="Proteomes" id="UP000195440">
    <property type="component" value="Unassembled WGS sequence"/>
</dbReference>
<name>A0A1Y3NYM1_9PSED</name>
<organism evidence="1 2">
    <name type="scientific">Pseudomonas caspiana</name>
    <dbReference type="NCBI Taxonomy" id="1451454"/>
    <lineage>
        <taxon>Bacteria</taxon>
        <taxon>Pseudomonadati</taxon>
        <taxon>Pseudomonadota</taxon>
        <taxon>Gammaproteobacteria</taxon>
        <taxon>Pseudomonadales</taxon>
        <taxon>Pseudomonadaceae</taxon>
        <taxon>Pseudomonas</taxon>
    </lineage>
</organism>